<dbReference type="InterPro" id="IPR007044">
    <property type="entry name" value="Cyclodeamin/CycHdrlase"/>
</dbReference>
<evidence type="ECO:0000313" key="2">
    <source>
        <dbReference type="EMBL" id="AOW80957.1"/>
    </source>
</evidence>
<dbReference type="Proteomes" id="UP000186165">
    <property type="component" value="Chromosome"/>
</dbReference>
<dbReference type="AlphaFoldDB" id="A0A1D8S6G2"/>
<dbReference type="KEGG" id="hhsr:HSR6_1860"/>
<gene>
    <name evidence="3" type="ORF">HSR6_1860</name>
    <name evidence="2" type="ORF">HTSR_1791</name>
</gene>
<dbReference type="RefSeq" id="WP_157754414.1">
    <property type="nucleotide sequence ID" value="NZ_CP016070.1"/>
</dbReference>
<dbReference type="EMBL" id="CP016070">
    <property type="protein sequence ID" value="AOW80957.1"/>
    <property type="molecule type" value="Genomic_DNA"/>
</dbReference>
<keyword evidence="5" id="KW-1185">Reference proteome</keyword>
<evidence type="ECO:0000313" key="3">
    <source>
        <dbReference type="EMBL" id="APE96293.1"/>
    </source>
</evidence>
<organism evidence="2 4">
    <name type="scientific">Halodesulfurarchaeum formicicum</name>
    <dbReference type="NCBI Taxonomy" id="1873524"/>
    <lineage>
        <taxon>Archaea</taxon>
        <taxon>Methanobacteriati</taxon>
        <taxon>Methanobacteriota</taxon>
        <taxon>Stenosarchaea group</taxon>
        <taxon>Halobacteria</taxon>
        <taxon>Halobacteriales</taxon>
        <taxon>Halobacteriaceae</taxon>
        <taxon>Halodesulfurarchaeum</taxon>
    </lineage>
</organism>
<accession>A0A1D8S6G2</accession>
<evidence type="ECO:0000313" key="4">
    <source>
        <dbReference type="Proteomes" id="UP000185608"/>
    </source>
</evidence>
<reference evidence="2 4" key="1">
    <citation type="submission" date="2016-06" db="EMBL/GenBank/DDBJ databases">
        <title>Discovery of anaerobic lithoheterotrophic haloarchaeon capable of sulfur respiration by hydrogen and formate.</title>
        <authorList>
            <person name="Sorokin D.Y."/>
            <person name="Kublanov I.V."/>
            <person name="Roman P."/>
            <person name="Sinninghe Damste J.S."/>
            <person name="Golyshin P.N."/>
            <person name="Rojo D."/>
            <person name="Ciordia S."/>
            <person name="Mena Md.C."/>
            <person name="Ferrer M."/>
            <person name="Smedile F."/>
            <person name="Messina E."/>
            <person name="La Cono V."/>
            <person name="Yakimov M.M."/>
        </authorList>
    </citation>
    <scope>NUCLEOTIDE SEQUENCE [LARGE SCALE GENOMIC DNA]</scope>
    <source>
        <strain evidence="2 4">HTSR1</strain>
    </source>
</reference>
<evidence type="ECO:0000259" key="1">
    <source>
        <dbReference type="Pfam" id="PF04961"/>
    </source>
</evidence>
<dbReference type="STRING" id="1873524.HSR6_1860"/>
<dbReference type="InterPro" id="IPR036178">
    <property type="entry name" value="Formintransfe-cycloase-like_sf"/>
</dbReference>
<dbReference type="GO" id="GO:0003824">
    <property type="term" value="F:catalytic activity"/>
    <property type="evidence" value="ECO:0007669"/>
    <property type="project" value="InterPro"/>
</dbReference>
<name>A0A1D8S6G2_9EURY</name>
<dbReference type="Gene3D" id="1.20.120.680">
    <property type="entry name" value="Formiminotetrahydrofolate cyclodeaminase monomer, up-and-down helical bundle"/>
    <property type="match status" value="1"/>
</dbReference>
<dbReference type="Pfam" id="PF04961">
    <property type="entry name" value="FTCD_C"/>
    <property type="match status" value="1"/>
</dbReference>
<dbReference type="GeneID" id="29829780"/>
<reference evidence="3" key="3">
    <citation type="journal article" date="2017" name="ISME J.">
        <title>Discovery of anaerobic lithoheterotrophic haloarchaea, ubiquitous in hypersaline habitats.</title>
        <authorList>
            <person name="Sorokin D.Y."/>
            <person name="Messina E."/>
            <person name="Smedile F."/>
            <person name="Roman P."/>
            <person name="Damste J.S.S."/>
            <person name="Ciordia S."/>
            <person name="Mena M.C."/>
            <person name="Ferrer M."/>
            <person name="Golyshin P.N."/>
            <person name="Kublanov I.V."/>
            <person name="Samarov N.I."/>
            <person name="Toshchakov S.V."/>
            <person name="La Cono V."/>
            <person name="Yakimov M.M."/>
        </authorList>
    </citation>
    <scope>NUCLEOTIDE SEQUENCE</scope>
    <source>
        <strain evidence="3">HSR6</strain>
    </source>
</reference>
<dbReference type="Proteomes" id="UP000185608">
    <property type="component" value="Chromosome"/>
</dbReference>
<protein>
    <recommendedName>
        <fullName evidence="1">Cyclodeaminase/cyclohydrolase domain-containing protein</fullName>
    </recommendedName>
</protein>
<dbReference type="SUPFAM" id="SSF101262">
    <property type="entry name" value="Methenyltetrahydrofolate cyclohydrolase-like"/>
    <property type="match status" value="1"/>
</dbReference>
<accession>A0A1J1AEE5</accession>
<reference evidence="5" key="2">
    <citation type="submission" date="2016-08" db="EMBL/GenBank/DDBJ databases">
        <title>Discovery of first anaerobic lithoheterotrophic haloarchae widely represented in hypersaline habitats.</title>
        <authorList>
            <person name="Sorokin D.Y."/>
            <person name="Kublanov I.V."/>
            <person name="Roman P."/>
            <person name="Sinninghe Damste J.S."/>
            <person name="Golyshin P.N."/>
            <person name="Rojo D."/>
            <person name="Ciordia S."/>
            <person name="Mena Md.C."/>
            <person name="Ferrer M."/>
            <person name="Smedile F."/>
            <person name="Messina E."/>
            <person name="La Cono V."/>
            <person name="Yakimov M.M."/>
        </authorList>
    </citation>
    <scope>NUCLEOTIDE SEQUENCE [LARGE SCALE GENOMIC DNA]</scope>
    <source>
        <strain evidence="5">HSR6</strain>
    </source>
</reference>
<dbReference type="EMBL" id="CP016804">
    <property type="protein sequence ID" value="APE96293.1"/>
    <property type="molecule type" value="Genomic_DNA"/>
</dbReference>
<sequence length="179" mass="17938">MGAFLDAIASRDVAPAGGSGAATVGAIGAALAEMAAVHTAAAGHQEAQVEGIGERLAADRALLLALADADARLVESAFGGTPALDRHVQEQLVAIPLAIAETCLNVLSGASELSSLAIDSVGQDLQTGRMLLTGALRAALATASGNLDFLEGPARDRLADRVAAAENAAASLFDADRRE</sequence>
<feature type="domain" description="Cyclodeaminase/cyclohydrolase" evidence="1">
    <location>
        <begin position="2"/>
        <end position="151"/>
    </location>
</feature>
<dbReference type="KEGG" id="halh:HTSR_1791"/>
<proteinExistence type="predicted"/>
<evidence type="ECO:0000313" key="5">
    <source>
        <dbReference type="Proteomes" id="UP000186165"/>
    </source>
</evidence>